<proteinExistence type="inferred from homology"/>
<evidence type="ECO:0000256" key="3">
    <source>
        <dbReference type="ARBA" id="ARBA00022801"/>
    </source>
</evidence>
<keyword evidence="4 6" id="KW-0119">Carbohydrate metabolism</keyword>
<dbReference type="OMA" id="HVITQGI"/>
<dbReference type="InterPro" id="IPR018321">
    <property type="entry name" value="Glucosamine6P_isomerase_CS"/>
</dbReference>
<dbReference type="GO" id="GO:0005975">
    <property type="term" value="P:carbohydrate metabolic process"/>
    <property type="evidence" value="ECO:0007669"/>
    <property type="project" value="InterPro"/>
</dbReference>
<dbReference type="GO" id="GO:0004342">
    <property type="term" value="F:glucosamine-6-phosphate deaminase activity"/>
    <property type="evidence" value="ECO:0007669"/>
    <property type="project" value="UniProtKB-UniRule"/>
</dbReference>
<feature type="domain" description="Glucosamine/galactosamine-6-phosphate isomerase" evidence="7">
    <location>
        <begin position="53"/>
        <end position="267"/>
    </location>
</feature>
<protein>
    <recommendedName>
        <fullName evidence="6">Glucosamine-6-phosphate isomerase</fullName>
        <ecNumber evidence="6">3.5.99.6</ecNumber>
    </recommendedName>
    <alternativeName>
        <fullName evidence="6">Glucosamine-6-phosphate isomerase</fullName>
    </alternativeName>
</protein>
<dbReference type="EMBL" id="LT553804">
    <property type="protein sequence ID" value="SAM02382.1"/>
    <property type="molecule type" value="Genomic_DNA"/>
</dbReference>
<dbReference type="Pfam" id="PF01182">
    <property type="entry name" value="Glucosamine_iso"/>
    <property type="match status" value="1"/>
</dbReference>
<dbReference type="InterPro" id="IPR004547">
    <property type="entry name" value="Glucosamine6P_isomerase"/>
</dbReference>
<dbReference type="EC" id="3.5.99.6" evidence="6"/>
<dbReference type="GO" id="GO:0005829">
    <property type="term" value="C:cytosol"/>
    <property type="evidence" value="ECO:0007669"/>
    <property type="project" value="UniProtKB-ARBA"/>
</dbReference>
<dbReference type="GO" id="GO:0006043">
    <property type="term" value="P:glucosamine catabolic process"/>
    <property type="evidence" value="ECO:0007669"/>
    <property type="project" value="TreeGrafter"/>
</dbReference>
<dbReference type="PROSITE" id="PS01161">
    <property type="entry name" value="GLC_GALNAC_ISOMERASE"/>
    <property type="match status" value="1"/>
</dbReference>
<dbReference type="NCBIfam" id="TIGR00502">
    <property type="entry name" value="nagB"/>
    <property type="match status" value="1"/>
</dbReference>
<dbReference type="FunFam" id="3.40.50.1360:FF:000002">
    <property type="entry name" value="Glucosamine-6-phosphate deaminase"/>
    <property type="match status" value="1"/>
</dbReference>
<dbReference type="PANTHER" id="PTHR11280:SF5">
    <property type="entry name" value="GLUCOSAMINE-6-PHOSPHATE ISOMERASE"/>
    <property type="match status" value="1"/>
</dbReference>
<evidence type="ECO:0000256" key="1">
    <source>
        <dbReference type="ARBA" id="ARBA00000644"/>
    </source>
</evidence>
<keyword evidence="3 6" id="KW-0378">Hydrolase</keyword>
<evidence type="ECO:0000313" key="9">
    <source>
        <dbReference type="Proteomes" id="UP000078561"/>
    </source>
</evidence>
<dbReference type="GO" id="GO:0042802">
    <property type="term" value="F:identical protein binding"/>
    <property type="evidence" value="ECO:0007669"/>
    <property type="project" value="TreeGrafter"/>
</dbReference>
<gene>
    <name evidence="8" type="primary">ABSGL_08161.1 scaffold 9591</name>
</gene>
<sequence length="336" mass="37459">MRLIIREDYTEVSEYIGKYPGLLLCVDCLSTPLELKDKKASPWQTLTHFYIVSIANYIKERINQFKPSEERPFVLGLPTGSSPIGVYKKMVELYKAGDISFKHVVTFNMDEYVGLPRDHPESYHSFMWKNLFMHVDIKPENVHILNGNAPDLDEECKKYEADIAAVGGIELFLGGIGPDGHIAFNEPGSSLTSRTRVKTLAYETIIANARFFDGDVNKVPKLALTVGVATVMDAREVVVIITGAHKSIALAKCIEEGVNHMWTVSSIQLHPKGLIVCDEDSTLELHVKTVKYFKSIEHVHQVLIGTENLGLQGGVKQLKSAINSSRPITPMNTPHE</sequence>
<evidence type="ECO:0000256" key="2">
    <source>
        <dbReference type="ARBA" id="ARBA00005526"/>
    </source>
</evidence>
<dbReference type="GO" id="GO:0019262">
    <property type="term" value="P:N-acetylneuraminate catabolic process"/>
    <property type="evidence" value="ECO:0007669"/>
    <property type="project" value="TreeGrafter"/>
</dbReference>
<organism evidence="8">
    <name type="scientific">Absidia glauca</name>
    <name type="common">Pin mould</name>
    <dbReference type="NCBI Taxonomy" id="4829"/>
    <lineage>
        <taxon>Eukaryota</taxon>
        <taxon>Fungi</taxon>
        <taxon>Fungi incertae sedis</taxon>
        <taxon>Mucoromycota</taxon>
        <taxon>Mucoromycotina</taxon>
        <taxon>Mucoromycetes</taxon>
        <taxon>Mucorales</taxon>
        <taxon>Cunninghamellaceae</taxon>
        <taxon>Absidia</taxon>
    </lineage>
</organism>
<dbReference type="STRING" id="4829.A0A168PH65"/>
<dbReference type="OrthoDB" id="7663298at2759"/>
<comment type="catalytic activity">
    <reaction evidence="1 6">
        <text>alpha-D-glucosamine 6-phosphate + H2O = beta-D-fructose 6-phosphate + NH4(+)</text>
        <dbReference type="Rhea" id="RHEA:12172"/>
        <dbReference type="ChEBI" id="CHEBI:15377"/>
        <dbReference type="ChEBI" id="CHEBI:28938"/>
        <dbReference type="ChEBI" id="CHEBI:57634"/>
        <dbReference type="ChEBI" id="CHEBI:75989"/>
        <dbReference type="EC" id="3.5.99.6"/>
    </reaction>
</comment>
<dbReference type="PANTHER" id="PTHR11280">
    <property type="entry name" value="GLUCOSAMINE-6-PHOSPHATE ISOMERASE"/>
    <property type="match status" value="1"/>
</dbReference>
<dbReference type="InterPro" id="IPR037171">
    <property type="entry name" value="NagB/RpiA_transferase-like"/>
</dbReference>
<comment type="similarity">
    <text evidence="2 6">Belongs to the glucosamine/galactosamine-6-phosphate isomerase family.</text>
</comment>
<reference evidence="8" key="1">
    <citation type="submission" date="2016-04" db="EMBL/GenBank/DDBJ databases">
        <authorList>
            <person name="Evans L.H."/>
            <person name="Alamgir A."/>
            <person name="Owens N."/>
            <person name="Weber N.D."/>
            <person name="Virtaneva K."/>
            <person name="Barbian K."/>
            <person name="Babar A."/>
            <person name="Rosenke K."/>
        </authorList>
    </citation>
    <scope>NUCLEOTIDE SEQUENCE [LARGE SCALE GENOMIC DNA]</scope>
    <source>
        <strain evidence="8">CBS 101.48</strain>
    </source>
</reference>
<dbReference type="SUPFAM" id="SSF100950">
    <property type="entry name" value="NagB/RpiA/CoA transferase-like"/>
    <property type="match status" value="1"/>
</dbReference>
<dbReference type="CDD" id="cd01399">
    <property type="entry name" value="GlcN6P_deaminase"/>
    <property type="match status" value="1"/>
</dbReference>
<evidence type="ECO:0000256" key="4">
    <source>
        <dbReference type="ARBA" id="ARBA00023277"/>
    </source>
</evidence>
<accession>A0A168PH65</accession>
<evidence type="ECO:0000256" key="5">
    <source>
        <dbReference type="ARBA" id="ARBA00049961"/>
    </source>
</evidence>
<name>A0A168PH65_ABSGL</name>
<dbReference type="InterPro" id="IPR006148">
    <property type="entry name" value="Glc/Gal-6P_isomerase"/>
</dbReference>
<evidence type="ECO:0000313" key="8">
    <source>
        <dbReference type="EMBL" id="SAM02382.1"/>
    </source>
</evidence>
<keyword evidence="9" id="KW-1185">Reference proteome</keyword>
<dbReference type="Gene3D" id="3.40.50.1360">
    <property type="match status" value="1"/>
</dbReference>
<evidence type="ECO:0000259" key="7">
    <source>
        <dbReference type="Pfam" id="PF01182"/>
    </source>
</evidence>
<dbReference type="InParanoid" id="A0A168PH65"/>
<dbReference type="Proteomes" id="UP000078561">
    <property type="component" value="Unassembled WGS sequence"/>
</dbReference>
<comment type="function">
    <text evidence="5">Catalyzes the reversible conversion of alpha-D-glucosamine 6-phosphate (GlcN-6P) into beta-D-fructose 6-phosphate (Fru-6P) and ammonium ion, a regulatory reaction step in de novo uridine diphosphate-N-acetyl-alpha-D-glucosamine (UDP-GlcNAc) biosynthesis via hexosamine pathway.</text>
</comment>
<dbReference type="AlphaFoldDB" id="A0A168PH65"/>
<dbReference type="GO" id="GO:0006046">
    <property type="term" value="P:N-acetylglucosamine catabolic process"/>
    <property type="evidence" value="ECO:0007669"/>
    <property type="project" value="TreeGrafter"/>
</dbReference>
<evidence type="ECO:0000256" key="6">
    <source>
        <dbReference type="RuleBase" id="RU361197"/>
    </source>
</evidence>